<evidence type="ECO:0000313" key="1">
    <source>
        <dbReference type="EMBL" id="PWY72234.1"/>
    </source>
</evidence>
<proteinExistence type="predicted"/>
<gene>
    <name evidence="1" type="ORF">BO94DRAFT_539357</name>
</gene>
<reference evidence="1 2" key="1">
    <citation type="submission" date="2016-12" db="EMBL/GenBank/DDBJ databases">
        <title>The genomes of Aspergillus section Nigri reveals drivers in fungal speciation.</title>
        <authorList>
            <consortium name="DOE Joint Genome Institute"/>
            <person name="Vesth T.C."/>
            <person name="Nybo J."/>
            <person name="Theobald S."/>
            <person name="Brandl J."/>
            <person name="Frisvad J.C."/>
            <person name="Nielsen K.F."/>
            <person name="Lyhne E.K."/>
            <person name="Kogle M.E."/>
            <person name="Kuo A."/>
            <person name="Riley R."/>
            <person name="Clum A."/>
            <person name="Nolan M."/>
            <person name="Lipzen A."/>
            <person name="Salamov A."/>
            <person name="Henrissat B."/>
            <person name="Wiebenga A."/>
            <person name="De Vries R.P."/>
            <person name="Grigoriev I.V."/>
            <person name="Mortensen U.H."/>
            <person name="Andersen M.R."/>
            <person name="Baker S.E."/>
        </authorList>
    </citation>
    <scope>NUCLEOTIDE SEQUENCE [LARGE SCALE GENOMIC DNA]</scope>
    <source>
        <strain evidence="1 2">CBS 115572</strain>
    </source>
</reference>
<dbReference type="EMBL" id="MSFK01000034">
    <property type="protein sequence ID" value="PWY72234.1"/>
    <property type="molecule type" value="Genomic_DNA"/>
</dbReference>
<dbReference type="AlphaFoldDB" id="A0A317VCY8"/>
<sequence length="69" mass="7720">MKALEWIASEEGGLDRPLSRRNLEPKLDTTKVEAGQLPVRLMCRRSNGRLVRCTWAPGSFPTVAPAEKK</sequence>
<accession>A0A317VCY8</accession>
<dbReference type="Proteomes" id="UP000246702">
    <property type="component" value="Unassembled WGS sequence"/>
</dbReference>
<organism evidence="1 2">
    <name type="scientific">Aspergillus sclerotioniger CBS 115572</name>
    <dbReference type="NCBI Taxonomy" id="1450535"/>
    <lineage>
        <taxon>Eukaryota</taxon>
        <taxon>Fungi</taxon>
        <taxon>Dikarya</taxon>
        <taxon>Ascomycota</taxon>
        <taxon>Pezizomycotina</taxon>
        <taxon>Eurotiomycetes</taxon>
        <taxon>Eurotiomycetidae</taxon>
        <taxon>Eurotiales</taxon>
        <taxon>Aspergillaceae</taxon>
        <taxon>Aspergillus</taxon>
        <taxon>Aspergillus subgen. Circumdati</taxon>
    </lineage>
</organism>
<dbReference type="GeneID" id="37114832"/>
<dbReference type="RefSeq" id="XP_025463187.1">
    <property type="nucleotide sequence ID" value="XM_025612689.1"/>
</dbReference>
<comment type="caution">
    <text evidence="1">The sequence shown here is derived from an EMBL/GenBank/DDBJ whole genome shotgun (WGS) entry which is preliminary data.</text>
</comment>
<name>A0A317VCY8_9EURO</name>
<protein>
    <submittedName>
        <fullName evidence="1">Uncharacterized protein</fullName>
    </submittedName>
</protein>
<keyword evidence="2" id="KW-1185">Reference proteome</keyword>
<evidence type="ECO:0000313" key="2">
    <source>
        <dbReference type="Proteomes" id="UP000246702"/>
    </source>
</evidence>